<evidence type="ECO:0000313" key="5">
    <source>
        <dbReference type="Proteomes" id="UP000182491"/>
    </source>
</evidence>
<reference evidence="5" key="1">
    <citation type="submission" date="2016-10" db="EMBL/GenBank/DDBJ databases">
        <authorList>
            <person name="Varghese N."/>
        </authorList>
    </citation>
    <scope>NUCLEOTIDE SEQUENCE [LARGE SCALE GENOMIC DNA]</scope>
    <source>
        <strain evidence="5">DSM 18820</strain>
    </source>
</reference>
<dbReference type="STRING" id="388950.GCA_001611675_00916"/>
<evidence type="ECO:0000313" key="4">
    <source>
        <dbReference type="EMBL" id="SFU91797.1"/>
    </source>
</evidence>
<protein>
    <recommendedName>
        <fullName evidence="3">Serine aminopeptidase S33 domain-containing protein</fullName>
    </recommendedName>
</protein>
<dbReference type="Gene3D" id="3.40.50.1820">
    <property type="entry name" value="alpha/beta hydrolase"/>
    <property type="match status" value="1"/>
</dbReference>
<dbReference type="GO" id="GO:0052689">
    <property type="term" value="F:carboxylic ester hydrolase activity"/>
    <property type="evidence" value="ECO:0007669"/>
    <property type="project" value="TreeGrafter"/>
</dbReference>
<dbReference type="PANTHER" id="PTHR43265">
    <property type="entry name" value="ESTERASE ESTD"/>
    <property type="match status" value="1"/>
</dbReference>
<feature type="domain" description="Serine aminopeptidase S33" evidence="3">
    <location>
        <begin position="194"/>
        <end position="434"/>
    </location>
</feature>
<gene>
    <name evidence="4" type="ORF">SAMN04487941_3334</name>
</gene>
<dbReference type="AlphaFoldDB" id="A0A1I7K2Z6"/>
<dbReference type="PANTHER" id="PTHR43265:SF1">
    <property type="entry name" value="ESTERASE ESTD"/>
    <property type="match status" value="1"/>
</dbReference>
<dbReference type="SUPFAM" id="SSF53474">
    <property type="entry name" value="alpha/beta-Hydrolases"/>
    <property type="match status" value="1"/>
</dbReference>
<dbReference type="InterPro" id="IPR029058">
    <property type="entry name" value="AB_hydrolase_fold"/>
</dbReference>
<dbReference type="EMBL" id="FPCA01000004">
    <property type="protein sequence ID" value="SFU91797.1"/>
    <property type="molecule type" value="Genomic_DNA"/>
</dbReference>
<feature type="signal peptide" evidence="2">
    <location>
        <begin position="1"/>
        <end position="21"/>
    </location>
</feature>
<dbReference type="Pfam" id="PF12146">
    <property type="entry name" value="Hydrolase_4"/>
    <property type="match status" value="1"/>
</dbReference>
<accession>A0A1I7K2Z6</accession>
<dbReference type="Proteomes" id="UP000182491">
    <property type="component" value="Unassembled WGS sequence"/>
</dbReference>
<dbReference type="RefSeq" id="WP_082815126.1">
    <property type="nucleotide sequence ID" value="NZ_BMXC01000004.1"/>
</dbReference>
<name>A0A1I7K2Z6_9BACT</name>
<dbReference type="InterPro" id="IPR022742">
    <property type="entry name" value="Hydrolase_4"/>
</dbReference>
<keyword evidence="1" id="KW-0175">Coiled coil</keyword>
<dbReference type="OrthoDB" id="9809549at2"/>
<evidence type="ECO:0000259" key="3">
    <source>
        <dbReference type="Pfam" id="PF12146"/>
    </source>
</evidence>
<sequence length="470" mass="50536">MKTFNLLLFLFFTLLAGTAAAQQQSRVTGDWSGALRVMGTELPLVFHISPAPDGTLTATMDSPKQGAKGIPVQEVKLAQDSLYIDMKAIGGAYAGKITGPETIDGQWKQGGQSFPMQLKKGATEETKKPQEPTKPYPYQETEVTVENKTASNTLAGTLTTPQGKGPHPAVVLFTGSGAQDRDQTILGHKPFLLLADYLTRQGFAVLRLDDRGVGKSGGTFATATTEDFASDAEAAFNFLKNHPSINKKKIGLLGHSEGALVAAKVAARHPDAAFVALLAGNAVPGTELLVAQNKALLQNAGVPQAQLQKYLALREAQFKVAATEADMTKAAEKIRQLEQQAKAGMTEQEQQQLGLTDQAAQTLVAQLSSPWMRYYLAYDPAPTLRQLKMPVLALNGSKDLQVPAQRNLSATEKALKAAGNRKYTIKELPNLNHLFQTAETGSPAEYGQLEETVAPIALETIANWMKEVVK</sequence>
<keyword evidence="2" id="KW-0732">Signal</keyword>
<feature type="chain" id="PRO_5010235286" description="Serine aminopeptidase S33 domain-containing protein" evidence="2">
    <location>
        <begin position="22"/>
        <end position="470"/>
    </location>
</feature>
<dbReference type="InterPro" id="IPR053145">
    <property type="entry name" value="AB_hydrolase_Est10"/>
</dbReference>
<organism evidence="4 5">
    <name type="scientific">Pontibacter akesuensis</name>
    <dbReference type="NCBI Taxonomy" id="388950"/>
    <lineage>
        <taxon>Bacteria</taxon>
        <taxon>Pseudomonadati</taxon>
        <taxon>Bacteroidota</taxon>
        <taxon>Cytophagia</taxon>
        <taxon>Cytophagales</taxon>
        <taxon>Hymenobacteraceae</taxon>
        <taxon>Pontibacter</taxon>
    </lineage>
</organism>
<evidence type="ECO:0000256" key="2">
    <source>
        <dbReference type="SAM" id="SignalP"/>
    </source>
</evidence>
<proteinExistence type="predicted"/>
<keyword evidence="5" id="KW-1185">Reference proteome</keyword>
<feature type="coiled-coil region" evidence="1">
    <location>
        <begin position="320"/>
        <end position="347"/>
    </location>
</feature>
<evidence type="ECO:0000256" key="1">
    <source>
        <dbReference type="SAM" id="Coils"/>
    </source>
</evidence>